<reference evidence="1" key="1">
    <citation type="submission" date="2021-01" db="EMBL/GenBank/DDBJ databases">
        <authorList>
            <person name="Corre E."/>
            <person name="Pelletier E."/>
            <person name="Niang G."/>
            <person name="Scheremetjew M."/>
            <person name="Finn R."/>
            <person name="Kale V."/>
            <person name="Holt S."/>
            <person name="Cochrane G."/>
            <person name="Meng A."/>
            <person name="Brown T."/>
            <person name="Cohen L."/>
        </authorList>
    </citation>
    <scope>NUCLEOTIDE SEQUENCE</scope>
    <source>
        <strain evidence="1">Isolate 1302-5</strain>
    </source>
</reference>
<organism evidence="1">
    <name type="scientific">Odontella aurita</name>
    <dbReference type="NCBI Taxonomy" id="265563"/>
    <lineage>
        <taxon>Eukaryota</taxon>
        <taxon>Sar</taxon>
        <taxon>Stramenopiles</taxon>
        <taxon>Ochrophyta</taxon>
        <taxon>Bacillariophyta</taxon>
        <taxon>Mediophyceae</taxon>
        <taxon>Biddulphiophycidae</taxon>
        <taxon>Eupodiscales</taxon>
        <taxon>Odontellaceae</taxon>
        <taxon>Odontella</taxon>
    </lineage>
</organism>
<evidence type="ECO:0000313" key="1">
    <source>
        <dbReference type="EMBL" id="CAE2245099.1"/>
    </source>
</evidence>
<gene>
    <name evidence="1" type="ORF">OAUR00152_LOCUS18327</name>
</gene>
<protein>
    <submittedName>
        <fullName evidence="1">Uncharacterized protein</fullName>
    </submittedName>
</protein>
<dbReference type="EMBL" id="HBKQ01027033">
    <property type="protein sequence ID" value="CAE2245099.1"/>
    <property type="molecule type" value="Transcribed_RNA"/>
</dbReference>
<dbReference type="AlphaFoldDB" id="A0A7S4IZU8"/>
<name>A0A7S4IZU8_9STRA</name>
<sequence length="157" mass="17384">MIVAYAPIRGNLTLSTTNSMKIPRKLSFPGREWMLSLIGLVLMRFRSSSGANVLPEIFGEENAIHVNYAGSKLDDPHRRPRHIPGITSYSPYGHYDDVSATKPNPFLEEEEGHRTSDLLGYVGEVPRNLTGLFEELKVLMMSLPTGAIVDQAVGGRM</sequence>
<proteinExistence type="predicted"/>
<accession>A0A7S4IZU8</accession>